<dbReference type="Gene3D" id="3.80.10.10">
    <property type="entry name" value="Ribonuclease Inhibitor"/>
    <property type="match status" value="2"/>
</dbReference>
<keyword evidence="19" id="KW-1185">Reference proteome</keyword>
<dbReference type="PRINTS" id="PR00019">
    <property type="entry name" value="LEURICHRPT"/>
</dbReference>
<keyword evidence="10 16" id="KW-1133">Transmembrane helix</keyword>
<keyword evidence="3" id="KW-0050">Antiport</keyword>
<dbReference type="Proteomes" id="UP000325577">
    <property type="component" value="Linkage Group LG7"/>
</dbReference>
<dbReference type="InterPro" id="IPR051359">
    <property type="entry name" value="CaCA_antiporter"/>
</dbReference>
<evidence type="ECO:0000256" key="14">
    <source>
        <dbReference type="ARBA" id="ARBA00023201"/>
    </source>
</evidence>
<dbReference type="PROSITE" id="PS51450">
    <property type="entry name" value="LRR"/>
    <property type="match status" value="1"/>
</dbReference>
<evidence type="ECO:0000256" key="16">
    <source>
        <dbReference type="SAM" id="Phobius"/>
    </source>
</evidence>
<dbReference type="OrthoDB" id="407410at2759"/>
<evidence type="ECO:0000256" key="13">
    <source>
        <dbReference type="ARBA" id="ARBA00023180"/>
    </source>
</evidence>
<sequence>MTAGLIGIVFGNLVFMATKNPSPPKHYLFPWHAAGFLMSVTWTYIIAEELVSLLVSFGNILEISPSILGLTVLAWGNSIGDLIANTAMAMKGGPDGAQIAISGCYARPLLNTLVGIGLSFVFASWSEYPSSYVIPRDPYLYETLGFLMGGLLWALVILPKKNLRLGSISTSLSNLGELTYLTLANNKFEGQVPDFFAHLPKLSVLRLAGNNFTGQVPSSLFNLSQLFILDISSNQLTGSIPLQMFLRFEKLEYLDLSYNNLSLIINNSINSTFPQLRTLFLSSCNITVGREIPFNACGNKSNLSQA</sequence>
<dbReference type="FunFam" id="3.80.10.10:FF:000041">
    <property type="entry name" value="LRR receptor-like serine/threonine-protein kinase ERECTA"/>
    <property type="match status" value="1"/>
</dbReference>
<protein>
    <recommendedName>
        <fullName evidence="17">Sodium/calcium exchanger membrane region domain-containing protein</fullName>
    </recommendedName>
</protein>
<dbReference type="Pfam" id="PF13855">
    <property type="entry name" value="LRR_8"/>
    <property type="match status" value="1"/>
</dbReference>
<accession>A0A5J4ZMH9</accession>
<organism evidence="18 19">
    <name type="scientific">Nyssa sinensis</name>
    <dbReference type="NCBI Taxonomy" id="561372"/>
    <lineage>
        <taxon>Eukaryota</taxon>
        <taxon>Viridiplantae</taxon>
        <taxon>Streptophyta</taxon>
        <taxon>Embryophyta</taxon>
        <taxon>Tracheophyta</taxon>
        <taxon>Spermatophyta</taxon>
        <taxon>Magnoliopsida</taxon>
        <taxon>eudicotyledons</taxon>
        <taxon>Gunneridae</taxon>
        <taxon>Pentapetalae</taxon>
        <taxon>asterids</taxon>
        <taxon>Cornales</taxon>
        <taxon>Nyssaceae</taxon>
        <taxon>Nyssa</taxon>
    </lineage>
</organism>
<dbReference type="EMBL" id="CM018050">
    <property type="protein sequence ID" value="KAA8518291.1"/>
    <property type="molecule type" value="Genomic_DNA"/>
</dbReference>
<keyword evidence="2" id="KW-0813">Transport</keyword>
<gene>
    <name evidence="18" type="ORF">F0562_015826</name>
</gene>
<keyword evidence="5" id="KW-0433">Leucine-rich repeat</keyword>
<evidence type="ECO:0000259" key="17">
    <source>
        <dbReference type="Pfam" id="PF01699"/>
    </source>
</evidence>
<dbReference type="InterPro" id="IPR001611">
    <property type="entry name" value="Leu-rich_rpt"/>
</dbReference>
<keyword evidence="14" id="KW-0739">Sodium transport</keyword>
<feature type="transmembrane region" description="Helical" evidence="16">
    <location>
        <begin position="28"/>
        <end position="47"/>
    </location>
</feature>
<dbReference type="PANTHER" id="PTHR12266">
    <property type="entry name" value="NA+/CA2+ K+ INDEPENDENT EXCHANGER"/>
    <property type="match status" value="1"/>
</dbReference>
<dbReference type="InterPro" id="IPR004837">
    <property type="entry name" value="NaCa_Exmemb"/>
</dbReference>
<evidence type="ECO:0000313" key="19">
    <source>
        <dbReference type="Proteomes" id="UP000325577"/>
    </source>
</evidence>
<dbReference type="Pfam" id="PF01699">
    <property type="entry name" value="Na_Ca_ex"/>
    <property type="match status" value="1"/>
</dbReference>
<evidence type="ECO:0000256" key="2">
    <source>
        <dbReference type="ARBA" id="ARBA00022448"/>
    </source>
</evidence>
<keyword evidence="8" id="KW-0677">Repeat</keyword>
<keyword evidence="4" id="KW-0633">Potassium transport</keyword>
<dbReference type="GO" id="GO:0008324">
    <property type="term" value="F:monoatomic cation transmembrane transporter activity"/>
    <property type="evidence" value="ECO:0007669"/>
    <property type="project" value="TreeGrafter"/>
</dbReference>
<evidence type="ECO:0000256" key="15">
    <source>
        <dbReference type="ARBA" id="ARBA00038187"/>
    </source>
</evidence>
<dbReference type="InterPro" id="IPR044880">
    <property type="entry name" value="NCX_ion-bd_dom_sf"/>
</dbReference>
<keyword evidence="6 16" id="KW-0812">Transmembrane</keyword>
<keyword evidence="7" id="KW-0732">Signal</keyword>
<evidence type="ECO:0000256" key="8">
    <source>
        <dbReference type="ARBA" id="ARBA00022737"/>
    </source>
</evidence>
<dbReference type="AlphaFoldDB" id="A0A5J4ZMH9"/>
<dbReference type="SMART" id="SM00369">
    <property type="entry name" value="LRR_TYP"/>
    <property type="match status" value="4"/>
</dbReference>
<dbReference type="GO" id="GO:0006813">
    <property type="term" value="P:potassium ion transport"/>
    <property type="evidence" value="ECO:0007669"/>
    <property type="project" value="UniProtKB-KW"/>
</dbReference>
<name>A0A5J4ZMH9_9ASTE</name>
<evidence type="ECO:0000256" key="10">
    <source>
        <dbReference type="ARBA" id="ARBA00022989"/>
    </source>
</evidence>
<dbReference type="GO" id="GO:0006952">
    <property type="term" value="P:defense response"/>
    <property type="evidence" value="ECO:0007669"/>
    <property type="project" value="UniProtKB-ARBA"/>
</dbReference>
<keyword evidence="12 16" id="KW-0472">Membrane</keyword>
<dbReference type="Gene3D" id="1.20.1420.30">
    <property type="entry name" value="NCX, central ion-binding region"/>
    <property type="match status" value="1"/>
</dbReference>
<dbReference type="GO" id="GO:0051707">
    <property type="term" value="P:response to other organism"/>
    <property type="evidence" value="ECO:0007669"/>
    <property type="project" value="UniProtKB-ARBA"/>
</dbReference>
<keyword evidence="13" id="KW-0325">Glycoprotein</keyword>
<evidence type="ECO:0000256" key="6">
    <source>
        <dbReference type="ARBA" id="ARBA00022692"/>
    </source>
</evidence>
<dbReference type="GO" id="GO:0015297">
    <property type="term" value="F:antiporter activity"/>
    <property type="evidence" value="ECO:0007669"/>
    <property type="project" value="UniProtKB-KW"/>
</dbReference>
<reference evidence="18 19" key="1">
    <citation type="submission" date="2019-09" db="EMBL/GenBank/DDBJ databases">
        <title>A chromosome-level genome assembly of the Chinese tupelo Nyssa sinensis.</title>
        <authorList>
            <person name="Yang X."/>
            <person name="Kang M."/>
            <person name="Yang Y."/>
            <person name="Xiong H."/>
            <person name="Wang M."/>
            <person name="Zhang Z."/>
            <person name="Wang Z."/>
            <person name="Wu H."/>
            <person name="Ma T."/>
            <person name="Liu J."/>
            <person name="Xi Z."/>
        </authorList>
    </citation>
    <scope>NUCLEOTIDE SEQUENCE [LARGE SCALE GENOMIC DNA]</scope>
    <source>
        <strain evidence="18">J267</strain>
        <tissue evidence="18">Leaf</tissue>
    </source>
</reference>
<evidence type="ECO:0000256" key="12">
    <source>
        <dbReference type="ARBA" id="ARBA00023136"/>
    </source>
</evidence>
<proteinExistence type="inferred from homology"/>
<evidence type="ECO:0000256" key="11">
    <source>
        <dbReference type="ARBA" id="ARBA00023053"/>
    </source>
</evidence>
<dbReference type="InterPro" id="IPR032675">
    <property type="entry name" value="LRR_dom_sf"/>
</dbReference>
<feature type="domain" description="Sodium/calcium exchanger membrane region" evidence="17">
    <location>
        <begin position="32"/>
        <end position="157"/>
    </location>
</feature>
<evidence type="ECO:0000256" key="4">
    <source>
        <dbReference type="ARBA" id="ARBA00022538"/>
    </source>
</evidence>
<evidence type="ECO:0000313" key="18">
    <source>
        <dbReference type="EMBL" id="KAA8518291.1"/>
    </source>
</evidence>
<feature type="transmembrane region" description="Helical" evidence="16">
    <location>
        <begin position="138"/>
        <end position="158"/>
    </location>
</feature>
<evidence type="ECO:0000256" key="1">
    <source>
        <dbReference type="ARBA" id="ARBA00004141"/>
    </source>
</evidence>
<dbReference type="Pfam" id="PF00560">
    <property type="entry name" value="LRR_1"/>
    <property type="match status" value="1"/>
</dbReference>
<comment type="subcellular location">
    <subcellularLocation>
        <location evidence="1">Membrane</location>
        <topology evidence="1">Multi-pass membrane protein</topology>
    </subcellularLocation>
</comment>
<evidence type="ECO:0000256" key="7">
    <source>
        <dbReference type="ARBA" id="ARBA00022729"/>
    </source>
</evidence>
<dbReference type="SUPFAM" id="SSF52058">
    <property type="entry name" value="L domain-like"/>
    <property type="match status" value="1"/>
</dbReference>
<comment type="similarity">
    <text evidence="15">Belongs to the Ca(2+):cation antiporter (CaCA) (TC 2.A.19) family. Cation/calcium exchanger (CCX) subfamily.</text>
</comment>
<dbReference type="InterPro" id="IPR003591">
    <property type="entry name" value="Leu-rich_rpt_typical-subtyp"/>
</dbReference>
<keyword evidence="9" id="KW-0630">Potassium</keyword>
<evidence type="ECO:0000256" key="9">
    <source>
        <dbReference type="ARBA" id="ARBA00022958"/>
    </source>
</evidence>
<keyword evidence="11" id="KW-0915">Sodium</keyword>
<dbReference type="PANTHER" id="PTHR12266:SF24">
    <property type="entry name" value="CATION_CALCIUM EXCHANGER 1"/>
    <property type="match status" value="1"/>
</dbReference>
<dbReference type="GO" id="GO:0006814">
    <property type="term" value="P:sodium ion transport"/>
    <property type="evidence" value="ECO:0007669"/>
    <property type="project" value="UniProtKB-KW"/>
</dbReference>
<evidence type="ECO:0000256" key="3">
    <source>
        <dbReference type="ARBA" id="ARBA00022449"/>
    </source>
</evidence>
<evidence type="ECO:0000256" key="5">
    <source>
        <dbReference type="ARBA" id="ARBA00022614"/>
    </source>
</evidence>
<dbReference type="GO" id="GO:0016020">
    <property type="term" value="C:membrane"/>
    <property type="evidence" value="ECO:0007669"/>
    <property type="project" value="UniProtKB-SubCell"/>
</dbReference>
<keyword evidence="4" id="KW-0406">Ion transport</keyword>